<proteinExistence type="inferred from homology"/>
<name>A0ABP9DDU3_9BACT</name>
<dbReference type="PANTHER" id="PTHR30026">
    <property type="entry name" value="OUTER MEMBRANE PROTEIN TOLC"/>
    <property type="match status" value="1"/>
</dbReference>
<feature type="region of interest" description="Disordered" evidence="8">
    <location>
        <begin position="231"/>
        <end position="257"/>
    </location>
</feature>
<dbReference type="EMBL" id="BAABJX010000042">
    <property type="protein sequence ID" value="GAA4841153.1"/>
    <property type="molecule type" value="Genomic_DNA"/>
</dbReference>
<accession>A0ABP9DDU3</accession>
<sequence>MGSYQYSMVVLILLLAQSSFGQETLFPFQEKLHVVDSLYEMALSGGANNPLLTERQIKEQELAVAKKSWLKGLNFGVQAVTAYQSIGETANGGVTAYAPLTNVQPSLGASMSVNFFHITARRNEVKKVEYELQQLDMRMKTEERRVYQLVEKRYTDYLIALEEVNYNQRLLDNQQQRFETMKKHFDLGKVRLVDLIEVEEVVNRLEINIKKSKIQAYLIYAELKRMIGDTADPQSQELPVSPEQEQNSVTDPVPSGQ</sequence>
<evidence type="ECO:0000256" key="7">
    <source>
        <dbReference type="ARBA" id="ARBA00023237"/>
    </source>
</evidence>
<comment type="similarity">
    <text evidence="2">Belongs to the outer membrane factor (OMF) (TC 1.B.17) family.</text>
</comment>
<evidence type="ECO:0000256" key="3">
    <source>
        <dbReference type="ARBA" id="ARBA00022448"/>
    </source>
</evidence>
<keyword evidence="7" id="KW-0998">Cell outer membrane</keyword>
<dbReference type="Pfam" id="PF02321">
    <property type="entry name" value="OEP"/>
    <property type="match status" value="1"/>
</dbReference>
<keyword evidence="3" id="KW-0813">Transport</keyword>
<evidence type="ECO:0008006" key="11">
    <source>
        <dbReference type="Google" id="ProtNLM"/>
    </source>
</evidence>
<protein>
    <recommendedName>
        <fullName evidence="11">Outer membrane efflux protein</fullName>
    </recommendedName>
</protein>
<keyword evidence="5" id="KW-0812">Transmembrane</keyword>
<evidence type="ECO:0000256" key="2">
    <source>
        <dbReference type="ARBA" id="ARBA00007613"/>
    </source>
</evidence>
<keyword evidence="4" id="KW-1134">Transmembrane beta strand</keyword>
<dbReference type="Gene3D" id="1.20.1600.10">
    <property type="entry name" value="Outer membrane efflux proteins (OEP)"/>
    <property type="match status" value="1"/>
</dbReference>
<comment type="caution">
    <text evidence="9">The sequence shown here is derived from an EMBL/GenBank/DDBJ whole genome shotgun (WGS) entry which is preliminary data.</text>
</comment>
<keyword evidence="10" id="KW-1185">Reference proteome</keyword>
<evidence type="ECO:0000313" key="9">
    <source>
        <dbReference type="EMBL" id="GAA4841153.1"/>
    </source>
</evidence>
<evidence type="ECO:0000256" key="8">
    <source>
        <dbReference type="SAM" id="MobiDB-lite"/>
    </source>
</evidence>
<gene>
    <name evidence="9" type="ORF">GCM10023331_27720</name>
</gene>
<dbReference type="PANTHER" id="PTHR30026:SF20">
    <property type="entry name" value="OUTER MEMBRANE PROTEIN TOLC"/>
    <property type="match status" value="1"/>
</dbReference>
<evidence type="ECO:0000256" key="6">
    <source>
        <dbReference type="ARBA" id="ARBA00023136"/>
    </source>
</evidence>
<evidence type="ECO:0000256" key="1">
    <source>
        <dbReference type="ARBA" id="ARBA00004442"/>
    </source>
</evidence>
<evidence type="ECO:0000256" key="5">
    <source>
        <dbReference type="ARBA" id="ARBA00022692"/>
    </source>
</evidence>
<keyword evidence="6" id="KW-0472">Membrane</keyword>
<feature type="compositionally biased region" description="Polar residues" evidence="8">
    <location>
        <begin position="232"/>
        <end position="257"/>
    </location>
</feature>
<dbReference type="InterPro" id="IPR003423">
    <property type="entry name" value="OMP_efflux"/>
</dbReference>
<comment type="subcellular location">
    <subcellularLocation>
        <location evidence="1">Cell outer membrane</location>
    </subcellularLocation>
</comment>
<dbReference type="SUPFAM" id="SSF56954">
    <property type="entry name" value="Outer membrane efflux proteins (OEP)"/>
    <property type="match status" value="1"/>
</dbReference>
<organism evidence="9 10">
    <name type="scientific">Algivirga pacifica</name>
    <dbReference type="NCBI Taxonomy" id="1162670"/>
    <lineage>
        <taxon>Bacteria</taxon>
        <taxon>Pseudomonadati</taxon>
        <taxon>Bacteroidota</taxon>
        <taxon>Cytophagia</taxon>
        <taxon>Cytophagales</taxon>
        <taxon>Flammeovirgaceae</taxon>
        <taxon>Algivirga</taxon>
    </lineage>
</organism>
<dbReference type="Proteomes" id="UP001500298">
    <property type="component" value="Unassembled WGS sequence"/>
</dbReference>
<evidence type="ECO:0000256" key="4">
    <source>
        <dbReference type="ARBA" id="ARBA00022452"/>
    </source>
</evidence>
<dbReference type="InterPro" id="IPR051906">
    <property type="entry name" value="TolC-like"/>
</dbReference>
<reference evidence="10" key="1">
    <citation type="journal article" date="2019" name="Int. J. Syst. Evol. Microbiol.">
        <title>The Global Catalogue of Microorganisms (GCM) 10K type strain sequencing project: providing services to taxonomists for standard genome sequencing and annotation.</title>
        <authorList>
            <consortium name="The Broad Institute Genomics Platform"/>
            <consortium name="The Broad Institute Genome Sequencing Center for Infectious Disease"/>
            <person name="Wu L."/>
            <person name="Ma J."/>
        </authorList>
    </citation>
    <scope>NUCLEOTIDE SEQUENCE [LARGE SCALE GENOMIC DNA]</scope>
    <source>
        <strain evidence="10">JCM 18326</strain>
    </source>
</reference>
<evidence type="ECO:0000313" key="10">
    <source>
        <dbReference type="Proteomes" id="UP001500298"/>
    </source>
</evidence>